<proteinExistence type="predicted"/>
<dbReference type="PANTHER" id="PTHR11977">
    <property type="entry name" value="VILLIN"/>
    <property type="match status" value="1"/>
</dbReference>
<dbReference type="Gene3D" id="3.40.20.10">
    <property type="entry name" value="Severin"/>
    <property type="match status" value="3"/>
</dbReference>
<evidence type="ECO:0000313" key="3">
    <source>
        <dbReference type="WBParaSite" id="TREG1_95090.1"/>
    </source>
</evidence>
<accession>A0AA85KQ85</accession>
<dbReference type="InterPro" id="IPR029006">
    <property type="entry name" value="ADF-H/Gelsolin-like_dom_sf"/>
</dbReference>
<dbReference type="GO" id="GO:0015629">
    <property type="term" value="C:actin cytoskeleton"/>
    <property type="evidence" value="ECO:0007669"/>
    <property type="project" value="TreeGrafter"/>
</dbReference>
<feature type="domain" description="Gelsolin-like" evidence="1">
    <location>
        <begin position="58"/>
        <end position="138"/>
    </location>
</feature>
<dbReference type="CDD" id="cd11290">
    <property type="entry name" value="gelsolin_S1_like"/>
    <property type="match status" value="1"/>
</dbReference>
<organism evidence="2 3">
    <name type="scientific">Trichobilharzia regenti</name>
    <name type="common">Nasal bird schistosome</name>
    <dbReference type="NCBI Taxonomy" id="157069"/>
    <lineage>
        <taxon>Eukaryota</taxon>
        <taxon>Metazoa</taxon>
        <taxon>Spiralia</taxon>
        <taxon>Lophotrochozoa</taxon>
        <taxon>Platyhelminthes</taxon>
        <taxon>Trematoda</taxon>
        <taxon>Digenea</taxon>
        <taxon>Strigeidida</taxon>
        <taxon>Schistosomatoidea</taxon>
        <taxon>Schistosomatidae</taxon>
        <taxon>Trichobilharzia</taxon>
    </lineage>
</organism>
<feature type="domain" description="Gelsolin-like" evidence="1">
    <location>
        <begin position="296"/>
        <end position="354"/>
    </location>
</feature>
<feature type="domain" description="Gelsolin-like" evidence="1">
    <location>
        <begin position="182"/>
        <end position="243"/>
    </location>
</feature>
<name>A0AA85KQ85_TRIRE</name>
<dbReference type="AlphaFoldDB" id="A0AA85KQ85"/>
<dbReference type="GO" id="GO:0005737">
    <property type="term" value="C:cytoplasm"/>
    <property type="evidence" value="ECO:0007669"/>
    <property type="project" value="TreeGrafter"/>
</dbReference>
<dbReference type="SMART" id="SM00262">
    <property type="entry name" value="GEL"/>
    <property type="match status" value="3"/>
</dbReference>
<dbReference type="Proteomes" id="UP000050795">
    <property type="component" value="Unassembled WGS sequence"/>
</dbReference>
<dbReference type="GO" id="GO:0051015">
    <property type="term" value="F:actin filament binding"/>
    <property type="evidence" value="ECO:0007669"/>
    <property type="project" value="InterPro"/>
</dbReference>
<evidence type="ECO:0000313" key="2">
    <source>
        <dbReference type="Proteomes" id="UP000050795"/>
    </source>
</evidence>
<keyword evidence="2" id="KW-1185">Reference proteome</keyword>
<dbReference type="PANTHER" id="PTHR11977:SF130">
    <property type="entry name" value="SEVERIN"/>
    <property type="match status" value="1"/>
</dbReference>
<reference evidence="3" key="2">
    <citation type="submission" date="2023-11" db="UniProtKB">
        <authorList>
            <consortium name="WormBaseParasite"/>
        </authorList>
    </citation>
    <scope>IDENTIFICATION</scope>
</reference>
<dbReference type="GO" id="GO:0008154">
    <property type="term" value="P:actin polymerization or depolymerization"/>
    <property type="evidence" value="ECO:0007669"/>
    <property type="project" value="TreeGrafter"/>
</dbReference>
<dbReference type="SUPFAM" id="SSF55753">
    <property type="entry name" value="Actin depolymerizing proteins"/>
    <property type="match status" value="3"/>
</dbReference>
<evidence type="ECO:0000259" key="1">
    <source>
        <dbReference type="Pfam" id="PF00626"/>
    </source>
</evidence>
<reference evidence="2" key="1">
    <citation type="submission" date="2022-06" db="EMBL/GenBank/DDBJ databases">
        <authorList>
            <person name="Berger JAMES D."/>
            <person name="Berger JAMES D."/>
        </authorList>
    </citation>
    <scope>NUCLEOTIDE SEQUENCE [LARGE SCALE GENOMIC DNA]</scope>
</reference>
<sequence>MTGLIAANQYNWKDTNLALFGSDVERAVKKESAEKEAAWQPVRKVTSPTLMVWRIKNFNLEVVRPEDVGKFFRGDSYIVLNTDKVGEELVYDVHFWIGRESTADEYGTAAYKTVELDTFLDDKAIQHREVDGFESELFKTYFNNFETLAGGYVSGFNHVQPNEYKPRLLVFHSIDRQHMELLEVPFSRRSLDSTDVFILDMGSEAFQWNGSGSSKEEKFKASQFLQQLESDRNGRCRTEVIDEDDAEGHKKFLSYLPDVEIPEKVKKEVGNKAIYRVSDESGKMEITLVCENALPKSSLSSNDVFLIDTGSSLFVYIGEKCSRREKLDALSHAHEYLQKTNHPFAPITVVSNNRPSKELEKVLDPGIRTSCSEGCQSP</sequence>
<dbReference type="PRINTS" id="PR00597">
    <property type="entry name" value="GELSOLIN"/>
</dbReference>
<dbReference type="Pfam" id="PF00626">
    <property type="entry name" value="Gelsolin"/>
    <property type="match status" value="3"/>
</dbReference>
<dbReference type="InterPro" id="IPR007123">
    <property type="entry name" value="Gelsolin-like_dom"/>
</dbReference>
<dbReference type="WBParaSite" id="TREG1_95090.1">
    <property type="protein sequence ID" value="TREG1_95090.1"/>
    <property type="gene ID" value="TREG1_95090"/>
</dbReference>
<protein>
    <recommendedName>
        <fullName evidence="1">Gelsolin-like domain-containing protein</fullName>
    </recommendedName>
</protein>
<dbReference type="CDD" id="cd11289">
    <property type="entry name" value="gelsolin_S2_like"/>
    <property type="match status" value="1"/>
</dbReference>
<dbReference type="InterPro" id="IPR007122">
    <property type="entry name" value="Villin/Gelsolin"/>
</dbReference>